<dbReference type="Proteomes" id="UP000828390">
    <property type="component" value="Unassembled WGS sequence"/>
</dbReference>
<dbReference type="EMBL" id="JAIWYP010000008">
    <property type="protein sequence ID" value="KAH3788437.1"/>
    <property type="molecule type" value="Genomic_DNA"/>
</dbReference>
<organism evidence="2 3">
    <name type="scientific">Dreissena polymorpha</name>
    <name type="common">Zebra mussel</name>
    <name type="synonym">Mytilus polymorpha</name>
    <dbReference type="NCBI Taxonomy" id="45954"/>
    <lineage>
        <taxon>Eukaryota</taxon>
        <taxon>Metazoa</taxon>
        <taxon>Spiralia</taxon>
        <taxon>Lophotrochozoa</taxon>
        <taxon>Mollusca</taxon>
        <taxon>Bivalvia</taxon>
        <taxon>Autobranchia</taxon>
        <taxon>Heteroconchia</taxon>
        <taxon>Euheterodonta</taxon>
        <taxon>Imparidentia</taxon>
        <taxon>Neoheterodontei</taxon>
        <taxon>Myida</taxon>
        <taxon>Dreissenoidea</taxon>
        <taxon>Dreissenidae</taxon>
        <taxon>Dreissena</taxon>
    </lineage>
</organism>
<reference evidence="2" key="1">
    <citation type="journal article" date="2019" name="bioRxiv">
        <title>The Genome of the Zebra Mussel, Dreissena polymorpha: A Resource for Invasive Species Research.</title>
        <authorList>
            <person name="McCartney M.A."/>
            <person name="Auch B."/>
            <person name="Kono T."/>
            <person name="Mallez S."/>
            <person name="Zhang Y."/>
            <person name="Obille A."/>
            <person name="Becker A."/>
            <person name="Abrahante J.E."/>
            <person name="Garbe J."/>
            <person name="Badalamenti J.P."/>
            <person name="Herman A."/>
            <person name="Mangelson H."/>
            <person name="Liachko I."/>
            <person name="Sullivan S."/>
            <person name="Sone E.D."/>
            <person name="Koren S."/>
            <person name="Silverstein K.A.T."/>
            <person name="Beckman K.B."/>
            <person name="Gohl D.M."/>
        </authorList>
    </citation>
    <scope>NUCLEOTIDE SEQUENCE</scope>
    <source>
        <strain evidence="2">Duluth1</strain>
        <tissue evidence="2">Whole animal</tissue>
    </source>
</reference>
<evidence type="ECO:0000313" key="3">
    <source>
        <dbReference type="Proteomes" id="UP000828390"/>
    </source>
</evidence>
<dbReference type="AlphaFoldDB" id="A0A9D4IXQ8"/>
<evidence type="ECO:0000313" key="2">
    <source>
        <dbReference type="EMBL" id="KAH3788437.1"/>
    </source>
</evidence>
<protein>
    <submittedName>
        <fullName evidence="2">Uncharacterized protein</fullName>
    </submittedName>
</protein>
<reference evidence="2" key="2">
    <citation type="submission" date="2020-11" db="EMBL/GenBank/DDBJ databases">
        <authorList>
            <person name="McCartney M.A."/>
            <person name="Auch B."/>
            <person name="Kono T."/>
            <person name="Mallez S."/>
            <person name="Becker A."/>
            <person name="Gohl D.M."/>
            <person name="Silverstein K.A.T."/>
            <person name="Koren S."/>
            <person name="Bechman K.B."/>
            <person name="Herman A."/>
            <person name="Abrahante J.E."/>
            <person name="Garbe J."/>
        </authorList>
    </citation>
    <scope>NUCLEOTIDE SEQUENCE</scope>
    <source>
        <strain evidence="2">Duluth1</strain>
        <tissue evidence="2">Whole animal</tissue>
    </source>
</reference>
<keyword evidence="3" id="KW-1185">Reference proteome</keyword>
<name>A0A9D4IXQ8_DREPO</name>
<feature type="region of interest" description="Disordered" evidence="1">
    <location>
        <begin position="25"/>
        <end position="57"/>
    </location>
</feature>
<proteinExistence type="predicted"/>
<evidence type="ECO:0000256" key="1">
    <source>
        <dbReference type="SAM" id="MobiDB-lite"/>
    </source>
</evidence>
<comment type="caution">
    <text evidence="2">The sequence shown here is derived from an EMBL/GenBank/DDBJ whole genome shotgun (WGS) entry which is preliminary data.</text>
</comment>
<gene>
    <name evidence="2" type="ORF">DPMN_166581</name>
</gene>
<accession>A0A9D4IXQ8</accession>
<sequence length="71" mass="8105">MQDIFFRNVHNLRPQQCCVCRTSGRHVTGGTERRRSPQECPTLPRGGEASTEGIVEQRTQRDLCARKAHQI</sequence>